<dbReference type="GO" id="GO:0006826">
    <property type="term" value="P:iron ion transport"/>
    <property type="evidence" value="ECO:0007669"/>
    <property type="project" value="UniProtKB-KW"/>
</dbReference>
<evidence type="ECO:0000256" key="5">
    <source>
        <dbReference type="ARBA" id="ARBA00022989"/>
    </source>
</evidence>
<evidence type="ECO:0000256" key="3">
    <source>
        <dbReference type="ARBA" id="ARBA00022496"/>
    </source>
</evidence>
<gene>
    <name evidence="10" type="primary">yfeD</name>
    <name evidence="10" type="ORF">NCTC4191_00161</name>
</gene>
<name>A0A380TRF7_ACTLI</name>
<evidence type="ECO:0000256" key="8">
    <source>
        <dbReference type="RuleBase" id="RU003943"/>
    </source>
</evidence>
<comment type="function">
    <text evidence="7">Part of an ATP-driven transport system HI_0359/HI_0360/HI_0361/HI_0362 for iron.</text>
</comment>
<dbReference type="GO" id="GO:0043190">
    <property type="term" value="C:ATP-binding cassette (ABC) transporter complex"/>
    <property type="evidence" value="ECO:0007669"/>
    <property type="project" value="InterPro"/>
</dbReference>
<dbReference type="PANTHER" id="PTHR30477:SF24">
    <property type="entry name" value="IRON TRANSPORT SYSTEM MEMBRANE PROTEIN HI_0359-RELATED"/>
    <property type="match status" value="1"/>
</dbReference>
<dbReference type="GO" id="GO:0055085">
    <property type="term" value="P:transmembrane transport"/>
    <property type="evidence" value="ECO:0007669"/>
    <property type="project" value="InterPro"/>
</dbReference>
<dbReference type="Gene3D" id="1.10.3470.10">
    <property type="entry name" value="ABC transporter involved in vitamin B12 uptake, BtuC"/>
    <property type="match status" value="1"/>
</dbReference>
<dbReference type="Proteomes" id="UP000254253">
    <property type="component" value="Unassembled WGS sequence"/>
</dbReference>
<proteinExistence type="inferred from homology"/>
<feature type="transmembrane region" description="Helical" evidence="9">
    <location>
        <begin position="97"/>
        <end position="116"/>
    </location>
</feature>
<feature type="transmembrane region" description="Helical" evidence="9">
    <location>
        <begin position="183"/>
        <end position="209"/>
    </location>
</feature>
<dbReference type="PANTHER" id="PTHR30477">
    <property type="entry name" value="ABC-TRANSPORTER METAL-BINDING PROTEIN"/>
    <property type="match status" value="1"/>
</dbReference>
<dbReference type="InterPro" id="IPR037294">
    <property type="entry name" value="ABC_BtuC-like"/>
</dbReference>
<evidence type="ECO:0000313" key="10">
    <source>
        <dbReference type="EMBL" id="SUT89898.1"/>
    </source>
</evidence>
<dbReference type="FunFam" id="1.10.3470.10:FF:000003">
    <property type="entry name" value="Iron ABC transporter permease SitD"/>
    <property type="match status" value="1"/>
</dbReference>
<dbReference type="AlphaFoldDB" id="A0A380TRF7"/>
<reference evidence="10 11" key="1">
    <citation type="submission" date="2018-06" db="EMBL/GenBank/DDBJ databases">
        <authorList>
            <consortium name="Pathogen Informatics"/>
            <person name="Doyle S."/>
        </authorList>
    </citation>
    <scope>NUCLEOTIDE SEQUENCE [LARGE SCALE GENOMIC DNA]</scope>
    <source>
        <strain evidence="10 11">NCTC4191</strain>
    </source>
</reference>
<evidence type="ECO:0000256" key="9">
    <source>
        <dbReference type="SAM" id="Phobius"/>
    </source>
</evidence>
<evidence type="ECO:0000313" key="11">
    <source>
        <dbReference type="Proteomes" id="UP000254253"/>
    </source>
</evidence>
<evidence type="ECO:0000256" key="6">
    <source>
        <dbReference type="ARBA" id="ARBA00023136"/>
    </source>
</evidence>
<sequence>MNELVLWFVEPFAFEFMQTALFTAVLVASVCAVLSCYLILKGWSLMGDAISHAVLPGVVISSLLGLPLAIGAFASGLFCAISVGYLKENSRLKEDTIMGIMFSGLFALGIVLFTALPSDQHLTHLLFGNLLGVTQNELIQTIIICTLTFSVIIFKRKDFLLYCFDSNHAKVIGLPVKRLHYGLLALLALTIISAMQVVGVILVVAMLIAPGITAHLLSNRFDYMLAIAMTIAISSSVFGTILSYHIDAATGPTIILIQSIVFGIVLISNRFKQRKR</sequence>
<keyword evidence="3" id="KW-0408">Iron</keyword>
<feature type="transmembrane region" description="Helical" evidence="9">
    <location>
        <begin position="20"/>
        <end position="40"/>
    </location>
</feature>
<comment type="similarity">
    <text evidence="2 8">Belongs to the ABC-3 integral membrane protein family.</text>
</comment>
<dbReference type="Pfam" id="PF00950">
    <property type="entry name" value="ABC-3"/>
    <property type="match status" value="1"/>
</dbReference>
<evidence type="ECO:0000256" key="1">
    <source>
        <dbReference type="ARBA" id="ARBA00004141"/>
    </source>
</evidence>
<dbReference type="InterPro" id="IPR001626">
    <property type="entry name" value="ABC_TroCD"/>
</dbReference>
<dbReference type="SUPFAM" id="SSF81345">
    <property type="entry name" value="ABC transporter involved in vitamin B12 uptake, BtuC"/>
    <property type="match status" value="1"/>
</dbReference>
<evidence type="ECO:0000256" key="2">
    <source>
        <dbReference type="ARBA" id="ARBA00008034"/>
    </source>
</evidence>
<keyword evidence="3" id="KW-0410">Iron transport</keyword>
<dbReference type="CDD" id="cd06550">
    <property type="entry name" value="TM_ABC_iron-siderophores_like"/>
    <property type="match status" value="1"/>
</dbReference>
<dbReference type="GO" id="GO:0010043">
    <property type="term" value="P:response to zinc ion"/>
    <property type="evidence" value="ECO:0007669"/>
    <property type="project" value="TreeGrafter"/>
</dbReference>
<comment type="subcellular location">
    <subcellularLocation>
        <location evidence="8">Cell membrane</location>
        <topology evidence="8">Multi-pass membrane protein</topology>
    </subcellularLocation>
    <subcellularLocation>
        <location evidence="1">Membrane</location>
        <topology evidence="1">Multi-pass membrane protein</topology>
    </subcellularLocation>
</comment>
<dbReference type="EMBL" id="UFRN01000002">
    <property type="protein sequence ID" value="SUT89898.1"/>
    <property type="molecule type" value="Genomic_DNA"/>
</dbReference>
<keyword evidence="4 8" id="KW-0812">Transmembrane</keyword>
<evidence type="ECO:0000256" key="7">
    <source>
        <dbReference type="ARBA" id="ARBA00055290"/>
    </source>
</evidence>
<keyword evidence="6 9" id="KW-0472">Membrane</keyword>
<keyword evidence="11" id="KW-1185">Reference proteome</keyword>
<dbReference type="GO" id="GO:0071281">
    <property type="term" value="P:cellular response to iron ion"/>
    <property type="evidence" value="ECO:0007669"/>
    <property type="project" value="UniProtKB-ARBA"/>
</dbReference>
<feature type="transmembrane region" description="Helical" evidence="9">
    <location>
        <begin position="52"/>
        <end position="85"/>
    </location>
</feature>
<keyword evidence="5 9" id="KW-1133">Transmembrane helix</keyword>
<evidence type="ECO:0000256" key="4">
    <source>
        <dbReference type="ARBA" id="ARBA00022692"/>
    </source>
</evidence>
<accession>A0A380TRF7</accession>
<organism evidence="10 11">
    <name type="scientific">Actinobacillus lignieresii</name>
    <dbReference type="NCBI Taxonomy" id="720"/>
    <lineage>
        <taxon>Bacteria</taxon>
        <taxon>Pseudomonadati</taxon>
        <taxon>Pseudomonadota</taxon>
        <taxon>Gammaproteobacteria</taxon>
        <taxon>Pasteurellales</taxon>
        <taxon>Pasteurellaceae</taxon>
        <taxon>Actinobacillus</taxon>
    </lineage>
</organism>
<keyword evidence="3" id="KW-0406">Ion transport</keyword>
<feature type="transmembrane region" description="Helical" evidence="9">
    <location>
        <begin position="137"/>
        <end position="154"/>
    </location>
</feature>
<keyword evidence="8" id="KW-0813">Transport</keyword>
<feature type="transmembrane region" description="Helical" evidence="9">
    <location>
        <begin position="221"/>
        <end position="242"/>
    </location>
</feature>
<protein>
    <submittedName>
        <fullName evidence="10">Iron (Chelated) transport system membrane protein</fullName>
    </submittedName>
</protein>
<dbReference type="RefSeq" id="WP_115589473.1">
    <property type="nucleotide sequence ID" value="NZ_LR134169.1"/>
</dbReference>